<dbReference type="Gene3D" id="2.30.30.110">
    <property type="match status" value="1"/>
</dbReference>
<dbReference type="Pfam" id="PF02452">
    <property type="entry name" value="PemK_toxin"/>
    <property type="match status" value="1"/>
</dbReference>
<proteinExistence type="inferred from homology"/>
<keyword evidence="1" id="KW-0255">Endonuclease</keyword>
<dbReference type="InterPro" id="IPR011067">
    <property type="entry name" value="Plasmid_toxin/cell-grow_inhib"/>
</dbReference>
<organism evidence="2 3">
    <name type="scientific">Candidatus Kaiserbacteria bacterium GW2011_GWA2_52_12</name>
    <dbReference type="NCBI Taxonomy" id="1618671"/>
    <lineage>
        <taxon>Bacteria</taxon>
        <taxon>Candidatus Kaiseribacteriota</taxon>
    </lineage>
</organism>
<accession>A0A0G1ZTS9</accession>
<dbReference type="GO" id="GO:0004521">
    <property type="term" value="F:RNA endonuclease activity"/>
    <property type="evidence" value="ECO:0007669"/>
    <property type="project" value="TreeGrafter"/>
</dbReference>
<dbReference type="GO" id="GO:0003677">
    <property type="term" value="F:DNA binding"/>
    <property type="evidence" value="ECO:0007669"/>
    <property type="project" value="InterPro"/>
</dbReference>
<protein>
    <recommendedName>
        <fullName evidence="1">mRNA interferase</fullName>
        <ecNumber evidence="1">3.1.-.-</ecNumber>
    </recommendedName>
</protein>
<dbReference type="Proteomes" id="UP000034273">
    <property type="component" value="Unassembled WGS sequence"/>
</dbReference>
<reference evidence="2 3" key="1">
    <citation type="journal article" date="2015" name="Nature">
        <title>rRNA introns, odd ribosomes, and small enigmatic genomes across a large radiation of phyla.</title>
        <authorList>
            <person name="Brown C.T."/>
            <person name="Hug L.A."/>
            <person name="Thomas B.C."/>
            <person name="Sharon I."/>
            <person name="Castelle C.J."/>
            <person name="Singh A."/>
            <person name="Wilkins M.J."/>
            <person name="Williams K.H."/>
            <person name="Banfield J.F."/>
        </authorList>
    </citation>
    <scope>NUCLEOTIDE SEQUENCE [LARGE SCALE GENOMIC DNA]</scope>
</reference>
<comment type="function">
    <text evidence="1">Toxic component of a type II toxin-antitoxin (TA) system.</text>
</comment>
<dbReference type="GO" id="GO:0006402">
    <property type="term" value="P:mRNA catabolic process"/>
    <property type="evidence" value="ECO:0007669"/>
    <property type="project" value="TreeGrafter"/>
</dbReference>
<name>A0A0G1ZTS9_9BACT</name>
<dbReference type="PANTHER" id="PTHR33988">
    <property type="entry name" value="ENDORIBONUCLEASE MAZF-RELATED"/>
    <property type="match status" value="1"/>
</dbReference>
<dbReference type="AlphaFoldDB" id="A0A0G1ZTS9"/>
<dbReference type="EC" id="3.1.-.-" evidence="1"/>
<dbReference type="STRING" id="1618671.UY67_C0031G0008"/>
<dbReference type="SUPFAM" id="SSF50118">
    <property type="entry name" value="Cell growth inhibitor/plasmid maintenance toxic component"/>
    <property type="match status" value="1"/>
</dbReference>
<evidence type="ECO:0000256" key="1">
    <source>
        <dbReference type="PIRNR" id="PIRNR033490"/>
    </source>
</evidence>
<dbReference type="InterPro" id="IPR003477">
    <property type="entry name" value="PemK-like"/>
</dbReference>
<dbReference type="PANTHER" id="PTHR33988:SF2">
    <property type="entry name" value="ENDORIBONUCLEASE MAZF"/>
    <property type="match status" value="1"/>
</dbReference>
<dbReference type="EMBL" id="LCQW01000031">
    <property type="protein sequence ID" value="KKW22959.1"/>
    <property type="molecule type" value="Genomic_DNA"/>
</dbReference>
<evidence type="ECO:0000313" key="2">
    <source>
        <dbReference type="EMBL" id="KKW22959.1"/>
    </source>
</evidence>
<comment type="caution">
    <text evidence="2">The sequence shown here is derived from an EMBL/GenBank/DDBJ whole genome shotgun (WGS) entry which is preliminary data.</text>
</comment>
<gene>
    <name evidence="2" type="ORF">UY67_C0031G0008</name>
</gene>
<dbReference type="GO" id="GO:0016075">
    <property type="term" value="P:rRNA catabolic process"/>
    <property type="evidence" value="ECO:0007669"/>
    <property type="project" value="TreeGrafter"/>
</dbReference>
<keyword evidence="1" id="KW-0378">Hydrolase</keyword>
<sequence length="110" mass="12118">MQQGEIWFADLNPAKGSEQAGRRPIVIISGNTLNDALPIVIVVPLTSKVKSYPTCVLINANRTNGLKKDAEAVPFQIRTISKKRLTQCIGHIMPEELREIVKGLFVAVTH</sequence>
<dbReference type="PIRSF" id="PIRSF033490">
    <property type="entry name" value="MazF"/>
    <property type="match status" value="1"/>
</dbReference>
<evidence type="ECO:0000313" key="3">
    <source>
        <dbReference type="Proteomes" id="UP000034273"/>
    </source>
</evidence>
<dbReference type="GO" id="GO:0016787">
    <property type="term" value="F:hydrolase activity"/>
    <property type="evidence" value="ECO:0007669"/>
    <property type="project" value="UniProtKB-KW"/>
</dbReference>
<keyword evidence="1" id="KW-0540">Nuclease</keyword>
<comment type="similarity">
    <text evidence="1">Belongs to the PemK/MazF family.</text>
</comment>